<evidence type="ECO:0000313" key="10">
    <source>
        <dbReference type="Proteomes" id="UP000655366"/>
    </source>
</evidence>
<dbReference type="SUPFAM" id="SSF103473">
    <property type="entry name" value="MFS general substrate transporter"/>
    <property type="match status" value="1"/>
</dbReference>
<dbReference type="PANTHER" id="PTHR23513">
    <property type="entry name" value="INTEGRAL MEMBRANE EFFLUX PROTEIN-RELATED"/>
    <property type="match status" value="1"/>
</dbReference>
<feature type="transmembrane region" description="Helical" evidence="7">
    <location>
        <begin position="244"/>
        <end position="266"/>
    </location>
</feature>
<feature type="transmembrane region" description="Helical" evidence="7">
    <location>
        <begin position="181"/>
        <end position="206"/>
    </location>
</feature>
<keyword evidence="5 7" id="KW-0472">Membrane</keyword>
<dbReference type="InterPro" id="IPR020846">
    <property type="entry name" value="MFS_dom"/>
</dbReference>
<accession>A0A931G2Z2</accession>
<evidence type="ECO:0000256" key="4">
    <source>
        <dbReference type="ARBA" id="ARBA00022989"/>
    </source>
</evidence>
<feature type="domain" description="Major facilitator superfamily (MFS) profile" evidence="8">
    <location>
        <begin position="1"/>
        <end position="418"/>
    </location>
</feature>
<dbReference type="Proteomes" id="UP000655366">
    <property type="component" value="Unassembled WGS sequence"/>
</dbReference>
<comment type="subcellular location">
    <subcellularLocation>
        <location evidence="1">Cell membrane</location>
        <topology evidence="1">Multi-pass membrane protein</topology>
    </subcellularLocation>
</comment>
<gene>
    <name evidence="9" type="ORF">IV500_01300</name>
</gene>
<evidence type="ECO:0000256" key="3">
    <source>
        <dbReference type="ARBA" id="ARBA00022692"/>
    </source>
</evidence>
<dbReference type="Pfam" id="PF07690">
    <property type="entry name" value="MFS_1"/>
    <property type="match status" value="1"/>
</dbReference>
<evidence type="ECO:0000259" key="8">
    <source>
        <dbReference type="PROSITE" id="PS50850"/>
    </source>
</evidence>
<feature type="transmembrane region" description="Helical" evidence="7">
    <location>
        <begin position="306"/>
        <end position="324"/>
    </location>
</feature>
<keyword evidence="3 7" id="KW-0812">Transmembrane</keyword>
<feature type="transmembrane region" description="Helical" evidence="7">
    <location>
        <begin position="366"/>
        <end position="383"/>
    </location>
</feature>
<dbReference type="EMBL" id="JADNYM010000002">
    <property type="protein sequence ID" value="MBG0738071.1"/>
    <property type="molecule type" value="Genomic_DNA"/>
</dbReference>
<proteinExistence type="predicted"/>
<dbReference type="PANTHER" id="PTHR23513:SF6">
    <property type="entry name" value="MAJOR FACILITATOR SUPERFAMILY ASSOCIATED DOMAIN-CONTAINING PROTEIN"/>
    <property type="match status" value="1"/>
</dbReference>
<comment type="caution">
    <text evidence="9">The sequence shown here is derived from an EMBL/GenBank/DDBJ whole genome shotgun (WGS) entry which is preliminary data.</text>
</comment>
<name>A0A931G2Z2_9MICC</name>
<dbReference type="PROSITE" id="PS50850">
    <property type="entry name" value="MFS"/>
    <property type="match status" value="1"/>
</dbReference>
<feature type="transmembrane region" description="Helical" evidence="7">
    <location>
        <begin position="389"/>
        <end position="412"/>
    </location>
</feature>
<feature type="transmembrane region" description="Helical" evidence="7">
    <location>
        <begin position="272"/>
        <end position="294"/>
    </location>
</feature>
<sequence length="461" mass="47960">MRITAKPPSLLPQPVTEAPTGPSEGLWRNLDYVWWLSTDTGGALARSLHNFAVPLLALYVTGSPVQAGMVAAIGQVGRLLTTVPGGVLADRYNRRRLIVIGAASGAVLALALAAMQLAGFMSFWLLSTLNLLMNIRGGLFDSTTNAALKSVVAPRSVGSAVAANEGRDAVVALSGGPLGGVLMVLGHAVPFLVTCILEVISALSVLRIRADLRPAREPAARTGYLNEAREGLSWLFHRPELRGVMIISTIVNLGINAALTTVVFGLQQRGESPATIGLTTSAIGVGMLAGALVAPVLVRRVPTGRLSALGLIFVAGSVAVLPFVQTLPAICAALAASMVAAPAINASLLGYFMVAVPTRLLGRATSALDVLAMGAVPLAPLVAGFGYAAWGWAGALVLCSGICATAAVLAMFDRGLRTLPNSERWPDHAAEIARTAQSPGVRRRRTDRSVPGRPIHRFQGH</sequence>
<dbReference type="Gene3D" id="1.20.1250.20">
    <property type="entry name" value="MFS general substrate transporter like domains"/>
    <property type="match status" value="1"/>
</dbReference>
<feature type="transmembrane region" description="Helical" evidence="7">
    <location>
        <begin position="330"/>
        <end position="354"/>
    </location>
</feature>
<organism evidence="9 10">
    <name type="scientific">Arthrobacter terrae</name>
    <dbReference type="NCBI Taxonomy" id="2935737"/>
    <lineage>
        <taxon>Bacteria</taxon>
        <taxon>Bacillati</taxon>
        <taxon>Actinomycetota</taxon>
        <taxon>Actinomycetes</taxon>
        <taxon>Micrococcales</taxon>
        <taxon>Micrococcaceae</taxon>
        <taxon>Arthrobacter</taxon>
    </lineage>
</organism>
<dbReference type="RefSeq" id="WP_196395031.1">
    <property type="nucleotide sequence ID" value="NZ_JADNYM010000002.1"/>
</dbReference>
<keyword evidence="10" id="KW-1185">Reference proteome</keyword>
<evidence type="ECO:0000256" key="2">
    <source>
        <dbReference type="ARBA" id="ARBA00022475"/>
    </source>
</evidence>
<reference evidence="9 10" key="1">
    <citation type="submission" date="2020-11" db="EMBL/GenBank/DDBJ databases">
        <title>Arthrobacter antarcticus sp. nov., isolated from Antarctic Soil.</title>
        <authorList>
            <person name="Li J."/>
        </authorList>
    </citation>
    <scope>NUCLEOTIDE SEQUENCE [LARGE SCALE GENOMIC DNA]</scope>
    <source>
        <strain evidence="9 10">Z1-20</strain>
    </source>
</reference>
<dbReference type="CDD" id="cd06173">
    <property type="entry name" value="MFS_MefA_like"/>
    <property type="match status" value="1"/>
</dbReference>
<evidence type="ECO:0000313" key="9">
    <source>
        <dbReference type="EMBL" id="MBG0738071.1"/>
    </source>
</evidence>
<keyword evidence="4 7" id="KW-1133">Transmembrane helix</keyword>
<evidence type="ECO:0000256" key="1">
    <source>
        <dbReference type="ARBA" id="ARBA00004651"/>
    </source>
</evidence>
<dbReference type="InterPro" id="IPR011701">
    <property type="entry name" value="MFS"/>
</dbReference>
<feature type="region of interest" description="Disordered" evidence="6">
    <location>
        <begin position="1"/>
        <end position="22"/>
    </location>
</feature>
<dbReference type="GO" id="GO:0005886">
    <property type="term" value="C:plasma membrane"/>
    <property type="evidence" value="ECO:0007669"/>
    <property type="project" value="UniProtKB-SubCell"/>
</dbReference>
<evidence type="ECO:0000256" key="6">
    <source>
        <dbReference type="SAM" id="MobiDB-lite"/>
    </source>
</evidence>
<keyword evidence="2" id="KW-1003">Cell membrane</keyword>
<evidence type="ECO:0000256" key="5">
    <source>
        <dbReference type="ARBA" id="ARBA00023136"/>
    </source>
</evidence>
<feature type="region of interest" description="Disordered" evidence="6">
    <location>
        <begin position="435"/>
        <end position="461"/>
    </location>
</feature>
<dbReference type="InterPro" id="IPR036259">
    <property type="entry name" value="MFS_trans_sf"/>
</dbReference>
<dbReference type="AlphaFoldDB" id="A0A931G2Z2"/>
<feature type="transmembrane region" description="Helical" evidence="7">
    <location>
        <begin position="97"/>
        <end position="126"/>
    </location>
</feature>
<evidence type="ECO:0000256" key="7">
    <source>
        <dbReference type="SAM" id="Phobius"/>
    </source>
</evidence>
<protein>
    <submittedName>
        <fullName evidence="9">MFS transporter</fullName>
    </submittedName>
</protein>
<dbReference type="GO" id="GO:0022857">
    <property type="term" value="F:transmembrane transporter activity"/>
    <property type="evidence" value="ECO:0007669"/>
    <property type="project" value="InterPro"/>
</dbReference>